<dbReference type="GO" id="GO:0004352">
    <property type="term" value="F:glutamate dehydrogenase (NAD+) activity"/>
    <property type="evidence" value="ECO:0007669"/>
    <property type="project" value="TreeGrafter"/>
</dbReference>
<dbReference type="GO" id="GO:0000166">
    <property type="term" value="F:nucleotide binding"/>
    <property type="evidence" value="ECO:0007669"/>
    <property type="project" value="UniProtKB-KW"/>
</dbReference>
<dbReference type="Pfam" id="PF02812">
    <property type="entry name" value="ELFV_dehydrog_N"/>
    <property type="match status" value="1"/>
</dbReference>
<dbReference type="PANTHER" id="PTHR11606">
    <property type="entry name" value="GLUTAMATE DEHYDROGENASE"/>
    <property type="match status" value="1"/>
</dbReference>
<evidence type="ECO:0000256" key="2">
    <source>
        <dbReference type="ARBA" id="ARBA00023002"/>
    </source>
</evidence>
<evidence type="ECO:0000256" key="1">
    <source>
        <dbReference type="ARBA" id="ARBA00006382"/>
    </source>
</evidence>
<dbReference type="Gene3D" id="3.40.50.10860">
    <property type="entry name" value="Leucine Dehydrogenase, chain A, domain 1"/>
    <property type="match status" value="1"/>
</dbReference>
<organism evidence="9 10">
    <name type="scientific">Candidatus Glassbacteria bacterium RIFCSPLOWO2_12_FULL_58_11</name>
    <dbReference type="NCBI Taxonomy" id="1817867"/>
    <lineage>
        <taxon>Bacteria</taxon>
        <taxon>Candidatus Glassiibacteriota</taxon>
    </lineage>
</organism>
<evidence type="ECO:0000256" key="4">
    <source>
        <dbReference type="PIRSR" id="PIRSR000185-1"/>
    </source>
</evidence>
<evidence type="ECO:0000313" key="10">
    <source>
        <dbReference type="Proteomes" id="UP000179129"/>
    </source>
</evidence>
<comment type="caution">
    <text evidence="9">The sequence shown here is derived from an EMBL/GenBank/DDBJ whole genome shotgun (WGS) entry which is preliminary data.</text>
</comment>
<gene>
    <name evidence="9" type="ORF">A3F83_16155</name>
</gene>
<dbReference type="AlphaFoldDB" id="A0A1F5YLD1"/>
<dbReference type="InterPro" id="IPR036291">
    <property type="entry name" value="NAD(P)-bd_dom_sf"/>
</dbReference>
<sequence>MENEDKYVKNIEQFICSREPESRSARLLRDSAQRLEISRGDLQQIEKPYTFIYQRLPVEIGGEVLNVSSGIVLHNRARGPYKGGIRIAPDVDIWETNELARLMTLKTALANLELGGGKTGIKVDFDKLYQGLKDKVKVPFYPFMDRLKDHIMREFVDHFVERGLVHIYIPAPDMGSSGREMMLFYNKTHDPSVVTAKPEGIEGWLPGRHEATGFGTAYATLKYLENLGRDPKKITVTIQGFGNVGSHSAFYLHEAGCRVIGVTDYYGGVYQPKGIDIPALMDYARENRTIKDFPSKGTLDNAGLFALEADILIPAAGGHVIDRDNCGGLGVKIAVVEAANMPVSYEAMEMLQARGIDLLPDNFINSGGVIASELEYRQGMGGIRFSREEVFEHLRMKFDDMFTDMLARKKDAGSFTQAACDISLERIYQAMRTRSLI</sequence>
<evidence type="ECO:0000313" key="9">
    <source>
        <dbReference type="EMBL" id="OGG01008.1"/>
    </source>
</evidence>
<feature type="binding site" evidence="5">
    <location>
        <position position="372"/>
    </location>
    <ligand>
        <name>substrate</name>
    </ligand>
</feature>
<dbReference type="PIRSF" id="PIRSF000185">
    <property type="entry name" value="Glu_DH"/>
    <property type="match status" value="1"/>
</dbReference>
<evidence type="ECO:0000256" key="7">
    <source>
        <dbReference type="RuleBase" id="RU004417"/>
    </source>
</evidence>
<feature type="domain" description="Glutamate/phenylalanine/leucine/valine/L-tryptophan dehydrogenase C-terminal" evidence="8">
    <location>
        <begin position="205"/>
        <end position="435"/>
    </location>
</feature>
<feature type="binding site" evidence="5">
    <location>
        <position position="243"/>
    </location>
    <ligand>
        <name>NAD(+)</name>
        <dbReference type="ChEBI" id="CHEBI:57540"/>
    </ligand>
</feature>
<reference evidence="9 10" key="1">
    <citation type="journal article" date="2016" name="Nat. Commun.">
        <title>Thousands of microbial genomes shed light on interconnected biogeochemical processes in an aquifer system.</title>
        <authorList>
            <person name="Anantharaman K."/>
            <person name="Brown C.T."/>
            <person name="Hug L.A."/>
            <person name="Sharon I."/>
            <person name="Castelle C.J."/>
            <person name="Probst A.J."/>
            <person name="Thomas B.C."/>
            <person name="Singh A."/>
            <person name="Wilkins M.J."/>
            <person name="Karaoz U."/>
            <person name="Brodie E.L."/>
            <person name="Williams K.H."/>
            <person name="Hubbard S.S."/>
            <person name="Banfield J.F."/>
        </authorList>
    </citation>
    <scope>NUCLEOTIDE SEQUENCE [LARGE SCALE GENOMIC DNA]</scope>
</reference>
<feature type="binding site" evidence="5">
    <location>
        <position position="106"/>
    </location>
    <ligand>
        <name>substrate</name>
    </ligand>
</feature>
<dbReference type="GO" id="GO:0006538">
    <property type="term" value="P:L-glutamate catabolic process"/>
    <property type="evidence" value="ECO:0007669"/>
    <property type="project" value="TreeGrafter"/>
</dbReference>
<dbReference type="Pfam" id="PF00208">
    <property type="entry name" value="ELFV_dehydrog"/>
    <property type="match status" value="1"/>
</dbReference>
<comment type="similarity">
    <text evidence="1 3 7">Belongs to the Glu/Leu/Phe/Val dehydrogenases family.</text>
</comment>
<dbReference type="CDD" id="cd01076">
    <property type="entry name" value="NAD_bind_1_Glu_DH"/>
    <property type="match status" value="1"/>
</dbReference>
<dbReference type="Proteomes" id="UP000179129">
    <property type="component" value="Unassembled WGS sequence"/>
</dbReference>
<evidence type="ECO:0000256" key="5">
    <source>
        <dbReference type="PIRSR" id="PIRSR000185-2"/>
    </source>
</evidence>
<keyword evidence="5" id="KW-0520">NAD</keyword>
<dbReference type="InterPro" id="IPR046346">
    <property type="entry name" value="Aminoacid_DH-like_N_sf"/>
</dbReference>
<feature type="site" description="Important for catalysis" evidence="6">
    <location>
        <position position="173"/>
    </location>
</feature>
<dbReference type="InterPro" id="IPR006096">
    <property type="entry name" value="Glu/Leu/Phe/Val/Trp_DH_C"/>
</dbReference>
<evidence type="ECO:0000256" key="6">
    <source>
        <dbReference type="PIRSR" id="PIRSR000185-3"/>
    </source>
</evidence>
<dbReference type="STRING" id="1817867.A3F83_16155"/>
<feature type="binding site" evidence="5">
    <location>
        <position position="82"/>
    </location>
    <ligand>
        <name>substrate</name>
    </ligand>
</feature>
<dbReference type="SUPFAM" id="SSF53223">
    <property type="entry name" value="Aminoacid dehydrogenase-like, N-terminal domain"/>
    <property type="match status" value="1"/>
</dbReference>
<feature type="binding site" evidence="5">
    <location>
        <position position="212"/>
    </location>
    <ligand>
        <name>NAD(+)</name>
        <dbReference type="ChEBI" id="CHEBI:57540"/>
    </ligand>
</feature>
<dbReference type="InterPro" id="IPR014362">
    <property type="entry name" value="Glu_DH"/>
</dbReference>
<protein>
    <recommendedName>
        <fullName evidence="3">Glutamate dehydrogenase</fullName>
    </recommendedName>
</protein>
<keyword evidence="5" id="KW-0547">Nucleotide-binding</keyword>
<proteinExistence type="inferred from homology"/>
<name>A0A1F5YLD1_9BACT</name>
<dbReference type="PRINTS" id="PR00082">
    <property type="entry name" value="GLFDHDRGNASE"/>
</dbReference>
<dbReference type="EMBL" id="MFIX01000230">
    <property type="protein sequence ID" value="OGG01008.1"/>
    <property type="molecule type" value="Genomic_DNA"/>
</dbReference>
<dbReference type="InterPro" id="IPR033922">
    <property type="entry name" value="NAD_bind_Glu_DH"/>
</dbReference>
<dbReference type="SMART" id="SM00839">
    <property type="entry name" value="ELFV_dehydrog"/>
    <property type="match status" value="1"/>
</dbReference>
<accession>A0A1F5YLD1</accession>
<evidence type="ECO:0000256" key="3">
    <source>
        <dbReference type="PIRNR" id="PIRNR000185"/>
    </source>
</evidence>
<dbReference type="InterPro" id="IPR006095">
    <property type="entry name" value="Glu/Leu/Phe/Val/Trp_DH"/>
</dbReference>
<keyword evidence="2 3" id="KW-0560">Oxidoreductase</keyword>
<feature type="active site" description="Proton donor" evidence="4">
    <location>
        <position position="118"/>
    </location>
</feature>
<dbReference type="InterPro" id="IPR006097">
    <property type="entry name" value="Glu/Leu/Phe/Val/Trp_DH_dimer"/>
</dbReference>
<evidence type="ECO:0000259" key="8">
    <source>
        <dbReference type="SMART" id="SM00839"/>
    </source>
</evidence>
<dbReference type="PANTHER" id="PTHR11606:SF13">
    <property type="entry name" value="GLUTAMATE DEHYDROGENASE 1, MITOCHONDRIAL"/>
    <property type="match status" value="1"/>
</dbReference>
<dbReference type="Gene3D" id="3.40.50.720">
    <property type="entry name" value="NAD(P)-binding Rossmann-like Domain"/>
    <property type="match status" value="1"/>
</dbReference>
<dbReference type="SUPFAM" id="SSF51735">
    <property type="entry name" value="NAD(P)-binding Rossmann-fold domains"/>
    <property type="match status" value="1"/>
</dbReference>